<dbReference type="RefSeq" id="WP_193933116.1">
    <property type="nucleotide sequence ID" value="NZ_JADEWN010000041.1"/>
</dbReference>
<reference evidence="1 2" key="1">
    <citation type="submission" date="2020-10" db="EMBL/GenBank/DDBJ databases">
        <authorList>
            <person name="Castelo-Branco R."/>
            <person name="Eusebio N."/>
            <person name="Adriana R."/>
            <person name="Vieira A."/>
            <person name="Brugerolle De Fraissinette N."/>
            <person name="Rezende De Castro R."/>
            <person name="Schneider M.P."/>
            <person name="Vasconcelos V."/>
            <person name="Leao P.N."/>
        </authorList>
    </citation>
    <scope>NUCLEOTIDE SEQUENCE [LARGE SCALE GENOMIC DNA]</scope>
    <source>
        <strain evidence="1 2">LEGE 06123</strain>
    </source>
</reference>
<dbReference type="Proteomes" id="UP000651156">
    <property type="component" value="Unassembled WGS sequence"/>
</dbReference>
<comment type="caution">
    <text evidence="1">The sequence shown here is derived from an EMBL/GenBank/DDBJ whole genome shotgun (WGS) entry which is preliminary data.</text>
</comment>
<evidence type="ECO:0000313" key="2">
    <source>
        <dbReference type="Proteomes" id="UP000651156"/>
    </source>
</evidence>
<gene>
    <name evidence="1" type="ORF">IQ230_16205</name>
</gene>
<protein>
    <submittedName>
        <fullName evidence="1">Uncharacterized protein</fullName>
    </submittedName>
</protein>
<accession>A0ABR9UU83</accession>
<dbReference type="EMBL" id="JADEWN010000041">
    <property type="protein sequence ID" value="MBE9191864.1"/>
    <property type="molecule type" value="Genomic_DNA"/>
</dbReference>
<name>A0ABR9UU83_9CHRO</name>
<sequence>MAKPRTGTNGISVPRASKRSVNALTPCITIATSRPNRFSKCFSRTNQAIVYVLLGNFSRIVYTANA</sequence>
<organism evidence="1 2">
    <name type="scientific">Gloeocapsopsis crepidinum LEGE 06123</name>
    <dbReference type="NCBI Taxonomy" id="588587"/>
    <lineage>
        <taxon>Bacteria</taxon>
        <taxon>Bacillati</taxon>
        <taxon>Cyanobacteriota</taxon>
        <taxon>Cyanophyceae</taxon>
        <taxon>Oscillatoriophycideae</taxon>
        <taxon>Chroococcales</taxon>
        <taxon>Chroococcaceae</taxon>
        <taxon>Gloeocapsopsis</taxon>
    </lineage>
</organism>
<proteinExistence type="predicted"/>
<evidence type="ECO:0000313" key="1">
    <source>
        <dbReference type="EMBL" id="MBE9191864.1"/>
    </source>
</evidence>
<keyword evidence="2" id="KW-1185">Reference proteome</keyword>